<sequence>MRTWLHSHRIKKQRSEPLLSATENDEHELVTEIKTERPPPLQLHDAARIAASKTSSRISIERYLSAPIEDEPATVPAIEAALHRHKSKKSLRAVAQVSTQGRPYQHSRESSWDANSDGKKTFYTSGSAPESSGTSYSAVSKPHRPAAGHQRKISLSDVPEVPKTEAKDADIGRAISPEWPSTVNGVYNMEKSWTEQKARQWPNYKPDTNIDYRAKAQTEIARIEEKARELEKEMSRFKLEIDPSPFPPPLRTTGPSAYNQSASQTQIAWIRGGERSEFHQIDRPQSNGSALTGITYIPDRPTTSHDNRIIVAPLTSHPRATRRSKSTTSLSSRAHPSSTTSPTPPTPKRPKWHCTFCPTPLPSLSAWLSHENQHLPPPLYICCPRTGSFPATCPFCPKSSPSPSHLADHAYLSCQAKPLAERTYTQEDAFLQHVSQTHKPSMKGKAVRMDELLETWKQPGMVGEVDRFLTCGFCGKKCKSVEERMEHVGKHFEAGWDMRGWWVGRRNHEVPHPKPSESLGRNIYISHRCKYCQREFANLPEAQKRHPICTMYSCSFLPGMHNTIYTPASSPSHSPSPHCAFCTTPLALHPSTLKLSPTTVKSHLTTHAFRSCNQRLYFSGQRFRQHLQDSHKASFDLTLFAGWPVLLRACKKDKPSIFEPVEDEVFGLRRAHTEPELDRELKRYRERGQKDIPQTPQSQPQPQSHDTPKAAPSNKMNFMDLDTIDSPTLSTPPPRKRLRRKASMQSIPDRTPSHSSAKREREREKRREIRESTQFFVRGETLDPPPYTPSQDMRFQRQTAGEMQRKMDEPPASPTHSEIPSSAPSPSPNRKHRIASLPTSIFPSSPSIPTFYRRRVDASMRNRVYVRDEAVSGPLGKGSSRMFRKVGEGGGIASGSWGEKGTGNGNGAGGGVFGSLVLHSSLVGAVAGARMTNGVDVYGVH</sequence>
<feature type="region of interest" description="Disordered" evidence="2">
    <location>
        <begin position="98"/>
        <end position="151"/>
    </location>
</feature>
<keyword evidence="5" id="KW-1185">Reference proteome</keyword>
<feature type="coiled-coil region" evidence="1">
    <location>
        <begin position="213"/>
        <end position="240"/>
    </location>
</feature>
<feature type="region of interest" description="Disordered" evidence="2">
    <location>
        <begin position="312"/>
        <end position="351"/>
    </location>
</feature>
<feature type="compositionally biased region" description="Low complexity" evidence="2">
    <location>
        <begin position="693"/>
        <end position="705"/>
    </location>
</feature>
<evidence type="ECO:0000256" key="1">
    <source>
        <dbReference type="SAM" id="Coils"/>
    </source>
</evidence>
<dbReference type="Proteomes" id="UP000700596">
    <property type="component" value="Unassembled WGS sequence"/>
</dbReference>
<dbReference type="AlphaFoldDB" id="A0A9P9IKF9"/>
<feature type="compositionally biased region" description="Basic and acidic residues" evidence="2">
    <location>
        <begin position="106"/>
        <end position="120"/>
    </location>
</feature>
<name>A0A9P9IKF9_9PLEO</name>
<evidence type="ECO:0000313" key="4">
    <source>
        <dbReference type="EMBL" id="KAH7123602.1"/>
    </source>
</evidence>
<feature type="domain" description="C2H2-type" evidence="3">
    <location>
        <begin position="391"/>
        <end position="411"/>
    </location>
</feature>
<feature type="domain" description="C2H2-type" evidence="3">
    <location>
        <begin position="469"/>
        <end position="491"/>
    </location>
</feature>
<keyword evidence="1" id="KW-0175">Coiled coil</keyword>
<feature type="domain" description="C2H2-type" evidence="3">
    <location>
        <begin position="352"/>
        <end position="374"/>
    </location>
</feature>
<dbReference type="EMBL" id="JAGMWT010000008">
    <property type="protein sequence ID" value="KAH7123602.1"/>
    <property type="molecule type" value="Genomic_DNA"/>
</dbReference>
<evidence type="ECO:0000259" key="3">
    <source>
        <dbReference type="SMART" id="SM00355"/>
    </source>
</evidence>
<feature type="compositionally biased region" description="Basic residues" evidence="2">
    <location>
        <begin position="1"/>
        <end position="12"/>
    </location>
</feature>
<feature type="region of interest" description="Disordered" evidence="2">
    <location>
        <begin position="1"/>
        <end position="24"/>
    </location>
</feature>
<accession>A0A9P9IKF9</accession>
<feature type="compositionally biased region" description="Basic residues" evidence="2">
    <location>
        <begin position="141"/>
        <end position="151"/>
    </location>
</feature>
<dbReference type="InterPro" id="IPR013087">
    <property type="entry name" value="Znf_C2H2_type"/>
</dbReference>
<protein>
    <recommendedName>
        <fullName evidence="3">C2H2-type domain-containing protein</fullName>
    </recommendedName>
</protein>
<dbReference type="SMART" id="SM00355">
    <property type="entry name" value="ZnF_C2H2"/>
    <property type="match status" value="3"/>
</dbReference>
<organism evidence="4 5">
    <name type="scientific">Dendryphion nanum</name>
    <dbReference type="NCBI Taxonomy" id="256645"/>
    <lineage>
        <taxon>Eukaryota</taxon>
        <taxon>Fungi</taxon>
        <taxon>Dikarya</taxon>
        <taxon>Ascomycota</taxon>
        <taxon>Pezizomycotina</taxon>
        <taxon>Dothideomycetes</taxon>
        <taxon>Pleosporomycetidae</taxon>
        <taxon>Pleosporales</taxon>
        <taxon>Torulaceae</taxon>
        <taxon>Dendryphion</taxon>
    </lineage>
</organism>
<feature type="region of interest" description="Disordered" evidence="2">
    <location>
        <begin position="797"/>
        <end position="833"/>
    </location>
</feature>
<comment type="caution">
    <text evidence="4">The sequence shown here is derived from an EMBL/GenBank/DDBJ whole genome shotgun (WGS) entry which is preliminary data.</text>
</comment>
<feature type="region of interest" description="Disordered" evidence="2">
    <location>
        <begin position="690"/>
        <end position="773"/>
    </location>
</feature>
<feature type="compositionally biased region" description="Low complexity" evidence="2">
    <location>
        <begin position="326"/>
        <end position="341"/>
    </location>
</feature>
<proteinExistence type="predicted"/>
<feature type="compositionally biased region" description="Basic and acidic residues" evidence="2">
    <location>
        <begin position="757"/>
        <end position="771"/>
    </location>
</feature>
<evidence type="ECO:0000313" key="5">
    <source>
        <dbReference type="Proteomes" id="UP000700596"/>
    </source>
</evidence>
<feature type="compositionally biased region" description="Polar residues" evidence="2">
    <location>
        <begin position="122"/>
        <end position="138"/>
    </location>
</feature>
<reference evidence="4" key="1">
    <citation type="journal article" date="2021" name="Nat. Commun.">
        <title>Genetic determinants of endophytism in the Arabidopsis root mycobiome.</title>
        <authorList>
            <person name="Mesny F."/>
            <person name="Miyauchi S."/>
            <person name="Thiergart T."/>
            <person name="Pickel B."/>
            <person name="Atanasova L."/>
            <person name="Karlsson M."/>
            <person name="Huettel B."/>
            <person name="Barry K.W."/>
            <person name="Haridas S."/>
            <person name="Chen C."/>
            <person name="Bauer D."/>
            <person name="Andreopoulos W."/>
            <person name="Pangilinan J."/>
            <person name="LaButti K."/>
            <person name="Riley R."/>
            <person name="Lipzen A."/>
            <person name="Clum A."/>
            <person name="Drula E."/>
            <person name="Henrissat B."/>
            <person name="Kohler A."/>
            <person name="Grigoriev I.V."/>
            <person name="Martin F.M."/>
            <person name="Hacquard S."/>
        </authorList>
    </citation>
    <scope>NUCLEOTIDE SEQUENCE</scope>
    <source>
        <strain evidence="4">MPI-CAGE-CH-0243</strain>
    </source>
</reference>
<dbReference type="OrthoDB" id="10056939at2759"/>
<evidence type="ECO:0000256" key="2">
    <source>
        <dbReference type="SAM" id="MobiDB-lite"/>
    </source>
</evidence>
<gene>
    <name evidence="4" type="ORF">B0J11DRAFT_315844</name>
</gene>